<protein>
    <submittedName>
        <fullName evidence="1">GTP cyclohydrolase 1</fullName>
        <ecNumber evidence="1">3.5.4.16</ecNumber>
    </submittedName>
</protein>
<reference evidence="1" key="1">
    <citation type="submission" date="2022-04" db="EMBL/GenBank/DDBJ databases">
        <title>Genome of the entomopathogenic fungus Entomophthora muscae.</title>
        <authorList>
            <person name="Elya C."/>
            <person name="Lovett B.R."/>
            <person name="Lee E."/>
            <person name="Macias A.M."/>
            <person name="Hajek A.E."/>
            <person name="De Bivort B.L."/>
            <person name="Kasson M.T."/>
            <person name="De Fine Licht H.H."/>
            <person name="Stajich J.E."/>
        </authorList>
    </citation>
    <scope>NUCLEOTIDE SEQUENCE</scope>
    <source>
        <strain evidence="1">Berkeley</strain>
    </source>
</reference>
<gene>
    <name evidence="1" type="primary">GCH1_1</name>
    <name evidence="1" type="ORF">DSO57_1032129</name>
</gene>
<accession>A0ACC2RF90</accession>
<comment type="caution">
    <text evidence="1">The sequence shown here is derived from an EMBL/GenBank/DDBJ whole genome shotgun (WGS) entry which is preliminary data.</text>
</comment>
<name>A0ACC2RF90_9FUNG</name>
<evidence type="ECO:0000313" key="2">
    <source>
        <dbReference type="Proteomes" id="UP001165960"/>
    </source>
</evidence>
<keyword evidence="2" id="KW-1185">Reference proteome</keyword>
<evidence type="ECO:0000313" key="1">
    <source>
        <dbReference type="EMBL" id="KAJ9048716.1"/>
    </source>
</evidence>
<sequence>MLTEIQSLSITRTTSNSDLSQETLLETKAPLKSSVIRTALPVESDGLSWPSKGTRTRANETEEEKEARLEKLSGAVRTMLECIGEDPDREGVLKTPQRYAKAMLFFTKGYEQNLNDVVNQAHLDHEEMVVVKNIDIFSLCEHHLVPFTGKISIGYIPNGRVLGLSKLARIAEMYARRLQVQERLTRQVAEALEEILKPQGVAVVMESSHLCMVMRGVEKPGSSTVTSCMLGSFRQDPKTREEFLSFIRR</sequence>
<proteinExistence type="predicted"/>
<dbReference type="EC" id="3.5.4.16" evidence="1"/>
<organism evidence="1 2">
    <name type="scientific">Entomophthora muscae</name>
    <dbReference type="NCBI Taxonomy" id="34485"/>
    <lineage>
        <taxon>Eukaryota</taxon>
        <taxon>Fungi</taxon>
        <taxon>Fungi incertae sedis</taxon>
        <taxon>Zoopagomycota</taxon>
        <taxon>Entomophthoromycotina</taxon>
        <taxon>Entomophthoromycetes</taxon>
        <taxon>Entomophthorales</taxon>
        <taxon>Entomophthoraceae</taxon>
        <taxon>Entomophthora</taxon>
    </lineage>
</organism>
<dbReference type="EMBL" id="QTSX02007338">
    <property type="protein sequence ID" value="KAJ9048716.1"/>
    <property type="molecule type" value="Genomic_DNA"/>
</dbReference>
<dbReference type="Proteomes" id="UP001165960">
    <property type="component" value="Unassembled WGS sequence"/>
</dbReference>
<keyword evidence="1" id="KW-0378">Hydrolase</keyword>